<evidence type="ECO:0000313" key="3">
    <source>
        <dbReference type="EMBL" id="EFA80795.1"/>
    </source>
</evidence>
<reference evidence="3 4" key="1">
    <citation type="journal article" date="2011" name="Genome Res.">
        <title>Phylogeny-wide analysis of social amoeba genomes highlights ancient origins for complex intercellular communication.</title>
        <authorList>
            <person name="Heidel A.J."/>
            <person name="Lawal H.M."/>
            <person name="Felder M."/>
            <person name="Schilde C."/>
            <person name="Helps N.R."/>
            <person name="Tunggal B."/>
            <person name="Rivero F."/>
            <person name="John U."/>
            <person name="Schleicher M."/>
            <person name="Eichinger L."/>
            <person name="Platzer M."/>
            <person name="Noegel A.A."/>
            <person name="Schaap P."/>
            <person name="Gloeckner G."/>
        </authorList>
    </citation>
    <scope>NUCLEOTIDE SEQUENCE [LARGE SCALE GENOMIC DNA]</scope>
    <source>
        <strain evidence="4">ATCC 26659 / Pp 5 / PN500</strain>
    </source>
</reference>
<dbReference type="RefSeq" id="XP_020432914.1">
    <property type="nucleotide sequence ID" value="XM_020577240.1"/>
</dbReference>
<dbReference type="AlphaFoldDB" id="D3BD03"/>
<dbReference type="InParanoid" id="D3BD03"/>
<name>D3BD03_HETP5</name>
<gene>
    <name evidence="3" type="ORF">PPL_06381</name>
</gene>
<dbReference type="Gene3D" id="3.30.70.330">
    <property type="match status" value="1"/>
</dbReference>
<organism evidence="3 4">
    <name type="scientific">Heterostelium pallidum (strain ATCC 26659 / Pp 5 / PN500)</name>
    <name type="common">Cellular slime mold</name>
    <name type="synonym">Polysphondylium pallidum</name>
    <dbReference type="NCBI Taxonomy" id="670386"/>
    <lineage>
        <taxon>Eukaryota</taxon>
        <taxon>Amoebozoa</taxon>
        <taxon>Evosea</taxon>
        <taxon>Eumycetozoa</taxon>
        <taxon>Dictyostelia</taxon>
        <taxon>Acytosteliales</taxon>
        <taxon>Acytosteliaceae</taxon>
        <taxon>Heterostelium</taxon>
    </lineage>
</organism>
<dbReference type="EMBL" id="ADBJ01000028">
    <property type="protein sequence ID" value="EFA80795.1"/>
    <property type="molecule type" value="Genomic_DNA"/>
</dbReference>
<keyword evidence="4" id="KW-1185">Reference proteome</keyword>
<keyword evidence="1" id="KW-0694">RNA-binding</keyword>
<dbReference type="InterPro" id="IPR035979">
    <property type="entry name" value="RBD_domain_sf"/>
</dbReference>
<accession>D3BD03</accession>
<dbReference type="PROSITE" id="PS50102">
    <property type="entry name" value="RRM"/>
    <property type="match status" value="1"/>
</dbReference>
<protein>
    <recommendedName>
        <fullName evidence="2">RRM domain-containing protein</fullName>
    </recommendedName>
</protein>
<evidence type="ECO:0000313" key="4">
    <source>
        <dbReference type="Proteomes" id="UP000001396"/>
    </source>
</evidence>
<comment type="caution">
    <text evidence="3">The sequence shown here is derived from an EMBL/GenBank/DDBJ whole genome shotgun (WGS) entry which is preliminary data.</text>
</comment>
<dbReference type="Proteomes" id="UP000001396">
    <property type="component" value="Unassembled WGS sequence"/>
</dbReference>
<dbReference type="InterPro" id="IPR000504">
    <property type="entry name" value="RRM_dom"/>
</dbReference>
<evidence type="ECO:0000256" key="1">
    <source>
        <dbReference type="PROSITE-ProRule" id="PRU00176"/>
    </source>
</evidence>
<sequence>MNFSRIINKQYVPYYYHIINNKEVPEKLHIHVRNLPTGLSNVTLNELAVLLKCERFHLMVDNKGNSLGTAFLDFKTSNQAHCAKRKLTNGEVNFLPQQTIEVYWAIPNTSLHITKNGPVDLNRFIDHILTLADDGIRERKDKADMKTSFIRFNSFEDTEFFYQLLSKNKFFNVKYGDSIDFKTSIYITFRAKKRIIIHSFPKKSLPPSANAYLSEKKLI</sequence>
<dbReference type="GO" id="GO:0003723">
    <property type="term" value="F:RNA binding"/>
    <property type="evidence" value="ECO:0007669"/>
    <property type="project" value="UniProtKB-UniRule"/>
</dbReference>
<proteinExistence type="predicted"/>
<dbReference type="GeneID" id="31361863"/>
<dbReference type="Pfam" id="PF00076">
    <property type="entry name" value="RRM_1"/>
    <property type="match status" value="1"/>
</dbReference>
<dbReference type="SUPFAM" id="SSF54928">
    <property type="entry name" value="RNA-binding domain, RBD"/>
    <property type="match status" value="1"/>
</dbReference>
<feature type="domain" description="RRM" evidence="2">
    <location>
        <begin position="28"/>
        <end position="107"/>
    </location>
</feature>
<evidence type="ECO:0000259" key="2">
    <source>
        <dbReference type="PROSITE" id="PS50102"/>
    </source>
</evidence>
<dbReference type="InterPro" id="IPR012677">
    <property type="entry name" value="Nucleotide-bd_a/b_plait_sf"/>
</dbReference>